<accession>N6Y3J5</accession>
<evidence type="ECO:0000313" key="3">
    <source>
        <dbReference type="EMBL" id="ENO86155.1"/>
    </source>
</evidence>
<dbReference type="Proteomes" id="UP000013232">
    <property type="component" value="Unassembled WGS sequence"/>
</dbReference>
<evidence type="ECO:0000259" key="2">
    <source>
        <dbReference type="Pfam" id="PF04892"/>
    </source>
</evidence>
<dbReference type="STRING" id="1123367.GCA_000621305_00400"/>
<feature type="transmembrane region" description="Helical" evidence="1">
    <location>
        <begin position="68"/>
        <end position="86"/>
    </location>
</feature>
<organism evidence="3 4">
    <name type="scientific">Thauera linaloolentis (strain DSM 12138 / JCM 21573 / CCUG 41526 / CIP 105981 / IAM 15112 / NBRC 102519 / 47Lol)</name>
    <dbReference type="NCBI Taxonomy" id="1123367"/>
    <lineage>
        <taxon>Bacteria</taxon>
        <taxon>Pseudomonadati</taxon>
        <taxon>Pseudomonadota</taxon>
        <taxon>Betaproteobacteria</taxon>
        <taxon>Rhodocyclales</taxon>
        <taxon>Zoogloeaceae</taxon>
        <taxon>Thauera</taxon>
    </lineage>
</organism>
<feature type="domain" description="VanZ-like" evidence="2">
    <location>
        <begin position="64"/>
        <end position="139"/>
    </location>
</feature>
<comment type="caution">
    <text evidence="3">The sequence shown here is derived from an EMBL/GenBank/DDBJ whole genome shotgun (WGS) entry which is preliminary data.</text>
</comment>
<keyword evidence="1" id="KW-1133">Transmembrane helix</keyword>
<feature type="transmembrane region" description="Helical" evidence="1">
    <location>
        <begin position="244"/>
        <end position="263"/>
    </location>
</feature>
<feature type="transmembrane region" description="Helical" evidence="1">
    <location>
        <begin position="213"/>
        <end position="232"/>
    </location>
</feature>
<proteinExistence type="predicted"/>
<dbReference type="Pfam" id="PF04892">
    <property type="entry name" value="VanZ"/>
    <property type="match status" value="1"/>
</dbReference>
<name>N6Y3J5_THAL4</name>
<dbReference type="EMBL" id="AMXE01000060">
    <property type="protein sequence ID" value="ENO86155.1"/>
    <property type="molecule type" value="Genomic_DNA"/>
</dbReference>
<feature type="transmembrane region" description="Helical" evidence="1">
    <location>
        <begin position="300"/>
        <end position="317"/>
    </location>
</feature>
<keyword evidence="1" id="KW-0812">Transmembrane</keyword>
<sequence>MCEAARACLLPPMSRTTPASLPRNLALAYAALIAYACLHPLTGWRASGLPLFDYLLAPWPKYFILEDFLFNIAGYLPFGFLAAAALPAARPAWRSIAQATLLAALLSLGLETAQNLLPSRVASNLDLGGNTLGGLLGAVAGVRWGQDWFGANGVVYRWRAEWIIGGRTGEAGLVLLALWLLGQLSATDLLFSSGDLRTLLGIAAPLPFSAERFIAFDTMLTAASILAIGLFARCMMRARNPLPIVLLIALGIGAKTLATATFFEPGAPLAWLTPGAERGLAIGGALLLVSLMLPRLAQHALAGTALLVATALVNLMPDNPYLAYNQRLAHLSNVLNFHGLTELVDSLWPFAALAYLSALGLWRGEHLAAKAGGRGRGL</sequence>
<dbReference type="AlphaFoldDB" id="N6Y3J5"/>
<feature type="transmembrane region" description="Helical" evidence="1">
    <location>
        <begin position="26"/>
        <end position="47"/>
    </location>
</feature>
<keyword evidence="4" id="KW-1185">Reference proteome</keyword>
<reference evidence="3 4" key="1">
    <citation type="submission" date="2012-09" db="EMBL/GenBank/DDBJ databases">
        <title>Draft Genome Sequences of 6 Strains from Genus Thauera.</title>
        <authorList>
            <person name="Liu B."/>
            <person name="Shapleigh J.P."/>
            <person name="Frostegard A.H."/>
        </authorList>
    </citation>
    <scope>NUCLEOTIDE SEQUENCE [LARGE SCALE GENOMIC DNA]</scope>
    <source>
        <strain evidence="4">47Lol / DSM 12138</strain>
    </source>
</reference>
<feature type="transmembrane region" description="Helical" evidence="1">
    <location>
        <begin position="173"/>
        <end position="193"/>
    </location>
</feature>
<dbReference type="eggNOG" id="COG5652">
    <property type="taxonomic scope" value="Bacteria"/>
</dbReference>
<evidence type="ECO:0000313" key="4">
    <source>
        <dbReference type="Proteomes" id="UP000013232"/>
    </source>
</evidence>
<evidence type="ECO:0000256" key="1">
    <source>
        <dbReference type="SAM" id="Phobius"/>
    </source>
</evidence>
<gene>
    <name evidence="3" type="ORF">C666_13970</name>
</gene>
<keyword evidence="1" id="KW-0472">Membrane</keyword>
<protein>
    <submittedName>
        <fullName evidence="3">VanZ family protein</fullName>
    </submittedName>
</protein>
<dbReference type="InterPro" id="IPR006976">
    <property type="entry name" value="VanZ-like"/>
</dbReference>